<name>A0A1X7JW14_9SPHI</name>
<reference evidence="1 2" key="1">
    <citation type="submission" date="2017-04" db="EMBL/GenBank/DDBJ databases">
        <authorList>
            <person name="Afonso C.L."/>
            <person name="Miller P.J."/>
            <person name="Scott M.A."/>
            <person name="Spackman E."/>
            <person name="Goraichik I."/>
            <person name="Dimitrov K.M."/>
            <person name="Suarez D.L."/>
            <person name="Swayne D.E."/>
        </authorList>
    </citation>
    <scope>NUCLEOTIDE SEQUENCE [LARGE SCALE GENOMIC DNA]</scope>
    <source>
        <strain evidence="1 2">DSM 22418</strain>
    </source>
</reference>
<protein>
    <submittedName>
        <fullName evidence="1">Uncharacterized protein</fullName>
    </submittedName>
</protein>
<proteinExistence type="predicted"/>
<accession>A0A1X7JW14</accession>
<dbReference type="AlphaFoldDB" id="A0A1X7JW14"/>
<organism evidence="1 2">
    <name type="scientific">Sphingobacterium psychroaquaticum</name>
    <dbReference type="NCBI Taxonomy" id="561061"/>
    <lineage>
        <taxon>Bacteria</taxon>
        <taxon>Pseudomonadati</taxon>
        <taxon>Bacteroidota</taxon>
        <taxon>Sphingobacteriia</taxon>
        <taxon>Sphingobacteriales</taxon>
        <taxon>Sphingobacteriaceae</taxon>
        <taxon>Sphingobacterium</taxon>
    </lineage>
</organism>
<sequence>MNTIKTYYYMTNCYECGFNNRFTIEIKGYDFIDLISSYIKKSDKKYNCEFCEKETGQKIVTYGL</sequence>
<dbReference type="Proteomes" id="UP000192980">
    <property type="component" value="Unassembled WGS sequence"/>
</dbReference>
<keyword evidence="2" id="KW-1185">Reference proteome</keyword>
<dbReference type="EMBL" id="FXAU01000003">
    <property type="protein sequence ID" value="SMG32614.1"/>
    <property type="molecule type" value="Genomic_DNA"/>
</dbReference>
<evidence type="ECO:0000313" key="1">
    <source>
        <dbReference type="EMBL" id="SMG32614.1"/>
    </source>
</evidence>
<evidence type="ECO:0000313" key="2">
    <source>
        <dbReference type="Proteomes" id="UP000192980"/>
    </source>
</evidence>
<gene>
    <name evidence="1" type="ORF">SAMN05660862_2272</name>
</gene>